<dbReference type="SUPFAM" id="SSF53474">
    <property type="entry name" value="alpha/beta-Hydrolases"/>
    <property type="match status" value="1"/>
</dbReference>
<dbReference type="GO" id="GO:0005640">
    <property type="term" value="C:nuclear outer membrane"/>
    <property type="evidence" value="ECO:0007669"/>
    <property type="project" value="UniProtKB-SubCell"/>
</dbReference>
<comment type="similarity">
    <text evidence="1">Belongs to the TMEM53 family.</text>
</comment>
<dbReference type="InterPro" id="IPR029058">
    <property type="entry name" value="AB_hydrolase_fold"/>
</dbReference>
<evidence type="ECO:0000256" key="5">
    <source>
        <dbReference type="ARBA" id="ARBA00023242"/>
    </source>
</evidence>
<protein>
    <submittedName>
        <fullName evidence="7">Uncharacterized protein</fullName>
    </submittedName>
</protein>
<name>A0A7S4W3D2_9DINO</name>
<evidence type="ECO:0000313" key="7">
    <source>
        <dbReference type="EMBL" id="CAE4649064.1"/>
    </source>
</evidence>
<accession>A0A7S4W3D2</accession>
<dbReference type="PANTHER" id="PTHR12265:SF30">
    <property type="entry name" value="TRANSMEMBRANE PROTEIN 53"/>
    <property type="match status" value="1"/>
</dbReference>
<reference evidence="7" key="1">
    <citation type="submission" date="2021-01" db="EMBL/GenBank/DDBJ databases">
        <authorList>
            <person name="Corre E."/>
            <person name="Pelletier E."/>
            <person name="Niang G."/>
            <person name="Scheremetjew M."/>
            <person name="Finn R."/>
            <person name="Kale V."/>
            <person name="Holt S."/>
            <person name="Cochrane G."/>
            <person name="Meng A."/>
            <person name="Brown T."/>
            <person name="Cohen L."/>
        </authorList>
    </citation>
    <scope>NUCLEOTIDE SEQUENCE</scope>
    <source>
        <strain evidence="7">CCMP3105</strain>
    </source>
</reference>
<dbReference type="EMBL" id="HBNR01073124">
    <property type="protein sequence ID" value="CAE4649064.1"/>
    <property type="molecule type" value="Transcribed_RNA"/>
</dbReference>
<evidence type="ECO:0000256" key="3">
    <source>
        <dbReference type="ARBA" id="ARBA00022989"/>
    </source>
</evidence>
<keyword evidence="5" id="KW-0539">Nucleus</keyword>
<proteinExistence type="inferred from homology"/>
<organism evidence="7">
    <name type="scientific">Alexandrium monilatum</name>
    <dbReference type="NCBI Taxonomy" id="311494"/>
    <lineage>
        <taxon>Eukaryota</taxon>
        <taxon>Sar</taxon>
        <taxon>Alveolata</taxon>
        <taxon>Dinophyceae</taxon>
        <taxon>Gonyaulacales</taxon>
        <taxon>Pyrocystaceae</taxon>
        <taxon>Alexandrium</taxon>
    </lineage>
</organism>
<keyword evidence="2" id="KW-0812">Transmembrane</keyword>
<dbReference type="AlphaFoldDB" id="A0A7S4W3D2"/>
<keyword evidence="4" id="KW-0472">Membrane</keyword>
<evidence type="ECO:0000256" key="4">
    <source>
        <dbReference type="ARBA" id="ARBA00023136"/>
    </source>
</evidence>
<dbReference type="Gene3D" id="3.40.50.1820">
    <property type="entry name" value="alpha/beta hydrolase"/>
    <property type="match status" value="1"/>
</dbReference>
<evidence type="ECO:0000256" key="6">
    <source>
        <dbReference type="ARBA" id="ARBA00034303"/>
    </source>
</evidence>
<dbReference type="PANTHER" id="PTHR12265">
    <property type="entry name" value="TRANSMEMBRANE PROTEIN 53"/>
    <property type="match status" value="1"/>
</dbReference>
<keyword evidence="3" id="KW-1133">Transmembrane helix</keyword>
<dbReference type="Pfam" id="PF05705">
    <property type="entry name" value="DUF829"/>
    <property type="match status" value="1"/>
</dbReference>
<comment type="subcellular location">
    <subcellularLocation>
        <location evidence="6">Nucleus outer membrane</location>
        <topology evidence="6">Single-pass membrane protein</topology>
    </subcellularLocation>
</comment>
<gene>
    <name evidence="7" type="ORF">AMON00008_LOCUS51859</name>
</gene>
<sequence>MAPTPVRLEVKPSRRNATLRVVKDNIAVLEARAKDALKKADQEKWATSLKNCILDMAYLARDVRFRKRVVLSLANLVKEAQDAGFTAFSDEACWRLCEMSFSNSLQDVEVYPPSDPKGPAVLVAGYAGSHIDDLRPVAERWADRYGAGVVVLSPCATGMKDQLEAAYQKVMELLQEGRSLILHTFSNGGLAPAKHILQMWEKALQKDGSGLPHVSALKCAIIDSAGIDEGDMAGARVPATSYADVGWGPGGEQMSLRRLFTSLGLAMLLHYGACASTTEAIGVSFGKAVLSCVDSGRAKQEMARFPWIPFDQVASFWNRIPVLLVASSSDQIVPWEATKFLAQHMSSMPGRKEALAEQGPGAGAEVLGEDGLGIHTLWFAEETYVPVAHAKHFINHTEEYWLAVDRLASAALPAAS</sequence>
<evidence type="ECO:0000256" key="1">
    <source>
        <dbReference type="ARBA" id="ARBA00007387"/>
    </source>
</evidence>
<dbReference type="InterPro" id="IPR008547">
    <property type="entry name" value="DUF829_TMEM53"/>
</dbReference>
<evidence type="ECO:0000256" key="2">
    <source>
        <dbReference type="ARBA" id="ARBA00022692"/>
    </source>
</evidence>